<dbReference type="EMBL" id="JAWWNJ010000101">
    <property type="protein sequence ID" value="KAK6995838.1"/>
    <property type="molecule type" value="Genomic_DNA"/>
</dbReference>
<feature type="compositionally biased region" description="Low complexity" evidence="1">
    <location>
        <begin position="70"/>
        <end position="79"/>
    </location>
</feature>
<protein>
    <submittedName>
        <fullName evidence="2">Uncharacterized protein</fullName>
    </submittedName>
</protein>
<evidence type="ECO:0000313" key="3">
    <source>
        <dbReference type="Proteomes" id="UP001362999"/>
    </source>
</evidence>
<feature type="region of interest" description="Disordered" evidence="1">
    <location>
        <begin position="183"/>
        <end position="203"/>
    </location>
</feature>
<gene>
    <name evidence="2" type="ORF">R3P38DRAFT_109926</name>
</gene>
<keyword evidence="3" id="KW-1185">Reference proteome</keyword>
<comment type="caution">
    <text evidence="2">The sequence shown here is derived from an EMBL/GenBank/DDBJ whole genome shotgun (WGS) entry which is preliminary data.</text>
</comment>
<dbReference type="Proteomes" id="UP001362999">
    <property type="component" value="Unassembled WGS sequence"/>
</dbReference>
<accession>A0AAV9ZXJ9</accession>
<name>A0AAV9ZXJ9_9AGAR</name>
<evidence type="ECO:0000313" key="2">
    <source>
        <dbReference type="EMBL" id="KAK6995838.1"/>
    </source>
</evidence>
<reference evidence="2 3" key="1">
    <citation type="journal article" date="2024" name="J Genomics">
        <title>Draft genome sequencing and assembly of Favolaschia claudopus CIRM-BRFM 2984 isolated from oak limbs.</title>
        <authorList>
            <person name="Navarro D."/>
            <person name="Drula E."/>
            <person name="Chaduli D."/>
            <person name="Cazenave R."/>
            <person name="Ahrendt S."/>
            <person name="Wang J."/>
            <person name="Lipzen A."/>
            <person name="Daum C."/>
            <person name="Barry K."/>
            <person name="Grigoriev I.V."/>
            <person name="Favel A."/>
            <person name="Rosso M.N."/>
            <person name="Martin F."/>
        </authorList>
    </citation>
    <scope>NUCLEOTIDE SEQUENCE [LARGE SCALE GENOMIC DNA]</scope>
    <source>
        <strain evidence="2 3">CIRM-BRFM 2984</strain>
    </source>
</reference>
<feature type="region of interest" description="Disordered" evidence="1">
    <location>
        <begin position="61"/>
        <end position="94"/>
    </location>
</feature>
<sequence>MGKGEEGSGGNSEGMMSMTMSLVKAAAAMWTKKMSSAVCGFGSNSRSPLTRTLEIHICSTRRPTRRRALSRAGSRSRPSISSDNDRFSSDAIDDGDDAPCSYSLVRSSRHPRYRRHPTPNLVPRCFAVTFPPSSVFFSPLLSSPRYSATSSIDVMPLFSPLPSMPRHPAYSFDALFPCPLPPPSSHHLPNSSSEITPRLKRMR</sequence>
<evidence type="ECO:0000256" key="1">
    <source>
        <dbReference type="SAM" id="MobiDB-lite"/>
    </source>
</evidence>
<proteinExistence type="predicted"/>
<organism evidence="2 3">
    <name type="scientific">Favolaschia claudopus</name>
    <dbReference type="NCBI Taxonomy" id="2862362"/>
    <lineage>
        <taxon>Eukaryota</taxon>
        <taxon>Fungi</taxon>
        <taxon>Dikarya</taxon>
        <taxon>Basidiomycota</taxon>
        <taxon>Agaricomycotina</taxon>
        <taxon>Agaricomycetes</taxon>
        <taxon>Agaricomycetidae</taxon>
        <taxon>Agaricales</taxon>
        <taxon>Marasmiineae</taxon>
        <taxon>Mycenaceae</taxon>
        <taxon>Favolaschia</taxon>
    </lineage>
</organism>
<dbReference type="AlphaFoldDB" id="A0AAV9ZXJ9"/>